<dbReference type="OrthoDB" id="3176171at2759"/>
<gene>
    <name evidence="10" type="ORF">EZS28_022919</name>
</gene>
<dbReference type="Gene3D" id="3.40.850.10">
    <property type="entry name" value="Kinesin motor domain"/>
    <property type="match status" value="1"/>
</dbReference>
<dbReference type="SUPFAM" id="SSF52540">
    <property type="entry name" value="P-loop containing nucleoside triphosphate hydrolases"/>
    <property type="match status" value="1"/>
</dbReference>
<evidence type="ECO:0000256" key="1">
    <source>
        <dbReference type="ARBA" id="ARBA00022701"/>
    </source>
</evidence>
<dbReference type="InterPro" id="IPR001752">
    <property type="entry name" value="Kinesin_motor_dom"/>
</dbReference>
<dbReference type="InterPro" id="IPR027640">
    <property type="entry name" value="Kinesin-like_fam"/>
</dbReference>
<sequence>MEEFGKQSSHITVCIRCRPVLENEKEILASESTKYTNQIVLKILQNDSILVDPYESIEFKRERKREEKIYHFDQCFGPDSHNDMVFNSSVKPLISSIFQGYNATVFCYGMTSAGKSYTMMGHLLQNVQPDVKGIYTYTGEYIYELMNERSHLQSFKVKQYQPISLDLREDSDGNASIPGLTEYEINSQQELEQLIIKGNNKRTMASTDKNIVSSRSHAILQITIEGRPNENKEEEDKQTTSNQNPNISSLFFRSKLSLIDLAGSERAQGNKNIGDRQKEGASQKEKERK</sequence>
<evidence type="ECO:0000259" key="9">
    <source>
        <dbReference type="PROSITE" id="PS50067"/>
    </source>
</evidence>
<keyword evidence="2 6" id="KW-0547">Nucleotide-binding</keyword>
<evidence type="ECO:0000256" key="7">
    <source>
        <dbReference type="RuleBase" id="RU000394"/>
    </source>
</evidence>
<dbReference type="GO" id="GO:0005524">
    <property type="term" value="F:ATP binding"/>
    <property type="evidence" value="ECO:0007669"/>
    <property type="project" value="UniProtKB-UniRule"/>
</dbReference>
<dbReference type="EMBL" id="SNRW01007260">
    <property type="protein sequence ID" value="KAA6381555.1"/>
    <property type="molecule type" value="Genomic_DNA"/>
</dbReference>
<dbReference type="InterPro" id="IPR019821">
    <property type="entry name" value="Kinesin_motor_CS"/>
</dbReference>
<dbReference type="Pfam" id="PF00225">
    <property type="entry name" value="Kinesin"/>
    <property type="match status" value="2"/>
</dbReference>
<feature type="compositionally biased region" description="Polar residues" evidence="8">
    <location>
        <begin position="239"/>
        <end position="248"/>
    </location>
</feature>
<dbReference type="PROSITE" id="PS00411">
    <property type="entry name" value="KINESIN_MOTOR_1"/>
    <property type="match status" value="1"/>
</dbReference>
<evidence type="ECO:0000256" key="6">
    <source>
        <dbReference type="PROSITE-ProRule" id="PRU00283"/>
    </source>
</evidence>
<accession>A0A5J4VGF3</accession>
<reference evidence="10 11" key="1">
    <citation type="submission" date="2019-03" db="EMBL/GenBank/DDBJ databases">
        <title>Single cell metagenomics reveals metabolic interactions within the superorganism composed of flagellate Streblomastix strix and complex community of Bacteroidetes bacteria on its surface.</title>
        <authorList>
            <person name="Treitli S.C."/>
            <person name="Kolisko M."/>
            <person name="Husnik F."/>
            <person name="Keeling P."/>
            <person name="Hampl V."/>
        </authorList>
    </citation>
    <scope>NUCLEOTIDE SEQUENCE [LARGE SCALE GENOMIC DNA]</scope>
    <source>
        <strain evidence="10">ST1C</strain>
    </source>
</reference>
<keyword evidence="1 7" id="KW-0493">Microtubule</keyword>
<comment type="similarity">
    <text evidence="6 7">Belongs to the TRAFAC class myosin-kinesin ATPase superfamily. Kinesin family.</text>
</comment>
<protein>
    <recommendedName>
        <fullName evidence="7">Kinesin-like protein</fullName>
    </recommendedName>
</protein>
<evidence type="ECO:0000313" key="10">
    <source>
        <dbReference type="EMBL" id="KAA6381555.1"/>
    </source>
</evidence>
<feature type="domain" description="Kinesin motor" evidence="9">
    <location>
        <begin position="10"/>
        <end position="289"/>
    </location>
</feature>
<comment type="caution">
    <text evidence="10">The sequence shown here is derived from an EMBL/GenBank/DDBJ whole genome shotgun (WGS) entry which is preliminary data.</text>
</comment>
<keyword evidence="4" id="KW-0175">Coiled coil</keyword>
<dbReference type="PROSITE" id="PS50067">
    <property type="entry name" value="KINESIN_MOTOR_2"/>
    <property type="match status" value="1"/>
</dbReference>
<dbReference type="GO" id="GO:0003777">
    <property type="term" value="F:microtubule motor activity"/>
    <property type="evidence" value="ECO:0007669"/>
    <property type="project" value="InterPro"/>
</dbReference>
<feature type="binding site" evidence="6">
    <location>
        <begin position="109"/>
        <end position="116"/>
    </location>
    <ligand>
        <name>ATP</name>
        <dbReference type="ChEBI" id="CHEBI:30616"/>
    </ligand>
</feature>
<keyword evidence="5 6" id="KW-0505">Motor protein</keyword>
<dbReference type="GO" id="GO:0008017">
    <property type="term" value="F:microtubule binding"/>
    <property type="evidence" value="ECO:0007669"/>
    <property type="project" value="InterPro"/>
</dbReference>
<dbReference type="InterPro" id="IPR036961">
    <property type="entry name" value="Kinesin_motor_dom_sf"/>
</dbReference>
<dbReference type="PRINTS" id="PR00380">
    <property type="entry name" value="KINESINHEAVY"/>
</dbReference>
<dbReference type="GO" id="GO:0007018">
    <property type="term" value="P:microtubule-based movement"/>
    <property type="evidence" value="ECO:0007669"/>
    <property type="project" value="InterPro"/>
</dbReference>
<evidence type="ECO:0000256" key="5">
    <source>
        <dbReference type="ARBA" id="ARBA00023175"/>
    </source>
</evidence>
<feature type="compositionally biased region" description="Basic and acidic residues" evidence="8">
    <location>
        <begin position="227"/>
        <end position="238"/>
    </location>
</feature>
<dbReference type="PANTHER" id="PTHR47968">
    <property type="entry name" value="CENTROMERE PROTEIN E"/>
    <property type="match status" value="1"/>
</dbReference>
<evidence type="ECO:0000256" key="8">
    <source>
        <dbReference type="SAM" id="MobiDB-lite"/>
    </source>
</evidence>
<dbReference type="PANTHER" id="PTHR47968:SF13">
    <property type="entry name" value="KINESIN-LIKE PROTEIN KIF19 ISOFORM X1"/>
    <property type="match status" value="1"/>
</dbReference>
<evidence type="ECO:0000256" key="2">
    <source>
        <dbReference type="ARBA" id="ARBA00022741"/>
    </source>
</evidence>
<name>A0A5J4VGF3_9EUKA</name>
<dbReference type="InterPro" id="IPR027417">
    <property type="entry name" value="P-loop_NTPase"/>
</dbReference>
<dbReference type="AlphaFoldDB" id="A0A5J4VGF3"/>
<feature type="region of interest" description="Disordered" evidence="8">
    <location>
        <begin position="224"/>
        <end position="248"/>
    </location>
</feature>
<dbReference type="Proteomes" id="UP000324800">
    <property type="component" value="Unassembled WGS sequence"/>
</dbReference>
<organism evidence="10 11">
    <name type="scientific">Streblomastix strix</name>
    <dbReference type="NCBI Taxonomy" id="222440"/>
    <lineage>
        <taxon>Eukaryota</taxon>
        <taxon>Metamonada</taxon>
        <taxon>Preaxostyla</taxon>
        <taxon>Oxymonadida</taxon>
        <taxon>Streblomastigidae</taxon>
        <taxon>Streblomastix</taxon>
    </lineage>
</organism>
<dbReference type="SMART" id="SM00129">
    <property type="entry name" value="KISc"/>
    <property type="match status" value="1"/>
</dbReference>
<evidence type="ECO:0000256" key="3">
    <source>
        <dbReference type="ARBA" id="ARBA00022840"/>
    </source>
</evidence>
<dbReference type="GO" id="GO:0005874">
    <property type="term" value="C:microtubule"/>
    <property type="evidence" value="ECO:0007669"/>
    <property type="project" value="UniProtKB-KW"/>
</dbReference>
<feature type="compositionally biased region" description="Basic and acidic residues" evidence="8">
    <location>
        <begin position="273"/>
        <end position="289"/>
    </location>
</feature>
<evidence type="ECO:0000256" key="4">
    <source>
        <dbReference type="ARBA" id="ARBA00023054"/>
    </source>
</evidence>
<feature type="region of interest" description="Disordered" evidence="8">
    <location>
        <begin position="263"/>
        <end position="289"/>
    </location>
</feature>
<proteinExistence type="inferred from homology"/>
<evidence type="ECO:0000313" key="11">
    <source>
        <dbReference type="Proteomes" id="UP000324800"/>
    </source>
</evidence>
<keyword evidence="3 6" id="KW-0067">ATP-binding</keyword>